<organism evidence="1 2">
    <name type="scientific">Algoriphagus hitonicola</name>
    <dbReference type="NCBI Taxonomy" id="435880"/>
    <lineage>
        <taxon>Bacteria</taxon>
        <taxon>Pseudomonadati</taxon>
        <taxon>Bacteroidota</taxon>
        <taxon>Cytophagia</taxon>
        <taxon>Cytophagales</taxon>
        <taxon>Cyclobacteriaceae</taxon>
        <taxon>Algoriphagus</taxon>
    </lineage>
</organism>
<dbReference type="STRING" id="435880.SAMN04487988_1222"/>
<reference evidence="2" key="1">
    <citation type="submission" date="2016-10" db="EMBL/GenBank/DDBJ databases">
        <authorList>
            <person name="Varghese N."/>
            <person name="Submissions S."/>
        </authorList>
    </citation>
    <scope>NUCLEOTIDE SEQUENCE [LARGE SCALE GENOMIC DNA]</scope>
    <source>
        <strain evidence="2">DSM 19315</strain>
    </source>
</reference>
<dbReference type="EMBL" id="FOPC01000022">
    <property type="protein sequence ID" value="SFH15778.1"/>
    <property type="molecule type" value="Genomic_DNA"/>
</dbReference>
<protein>
    <submittedName>
        <fullName evidence="1">23S rRNA-intervening sequence protein</fullName>
    </submittedName>
</protein>
<name>A0A1I2XQK2_9BACT</name>
<dbReference type="AlphaFoldDB" id="A0A1I2XQK2"/>
<dbReference type="Gene3D" id="1.20.1440.60">
    <property type="entry name" value="23S rRNA-intervening sequence"/>
    <property type="match status" value="1"/>
</dbReference>
<proteinExistence type="predicted"/>
<dbReference type="Proteomes" id="UP000199642">
    <property type="component" value="Unassembled WGS sequence"/>
</dbReference>
<keyword evidence="2" id="KW-1185">Reference proteome</keyword>
<dbReference type="InterPro" id="IPR036583">
    <property type="entry name" value="23S_rRNA_IVS_sf"/>
</dbReference>
<accession>A0A1I2XQK2</accession>
<sequence length="54" mass="6266">MARIESFEELEIWQIARELCKYVRVLTQKGLFLKDFKFSSQINSAAGSIMDPVK</sequence>
<dbReference type="OrthoDB" id="9811959at2"/>
<evidence type="ECO:0000313" key="2">
    <source>
        <dbReference type="Proteomes" id="UP000199642"/>
    </source>
</evidence>
<dbReference type="RefSeq" id="WP_092794688.1">
    <property type="nucleotide sequence ID" value="NZ_FOPC01000022.1"/>
</dbReference>
<evidence type="ECO:0000313" key="1">
    <source>
        <dbReference type="EMBL" id="SFH15778.1"/>
    </source>
</evidence>
<gene>
    <name evidence="1" type="ORF">SAMN04487988_1222</name>
</gene>
<dbReference type="SUPFAM" id="SSF158446">
    <property type="entry name" value="IVS-encoded protein-like"/>
    <property type="match status" value="1"/>
</dbReference>